<dbReference type="OMA" id="QIEYIRY"/>
<accession>D8PPW9</accession>
<dbReference type="GO" id="GO:0005634">
    <property type="term" value="C:nucleus"/>
    <property type="evidence" value="ECO:0007669"/>
    <property type="project" value="TreeGrafter"/>
</dbReference>
<feature type="domain" description="Gfd2/YDR514C-like C-terminal" evidence="2">
    <location>
        <begin position="165"/>
        <end position="347"/>
    </location>
</feature>
<sequence length="419" mass="47785">MAKDDAVVTGYYRYTDIWFNWPDALTEEQKTVVKAVLAHDALVDPNHPLHVDGVEGVQLYLGTFPNGQSRLLFSSAQIDYVRYWLHAMGLTETEIPLPYSNCLLLESSLRQVSPISYKNGGDLRGAIKQIDKNNKKLKKSDPFLGTRREQFETVRKLWNSKTGTWFAMDFEQWERDSTMTTEFGYSLTKWEDGTAVGECGHYVVKEYRGYRNGQYVQDNRDHYNFGETQDITKKGLKEKIAEMLTEMGKKGPVFLVFHDYRGDIQTLKSKQIEAPLSDLTYLIPDTPPEKGMVVVDTSEVFAGLEGEGDTANRKSLEQVARLLDLHPQFMHNAGNDAHYTMLALKEMAGGEQLDMQRERRWPKKTGATAESSVKVQWEDWELDPEYEDTQAVLDSLAASGKGYDPYTGQLMEDDESDYD</sequence>
<dbReference type="AlphaFoldDB" id="D8PPW9"/>
<dbReference type="KEGG" id="scm:SCHCO_02621935"/>
<dbReference type="EMBL" id="GL377302">
    <property type="protein sequence ID" value="EFJ01649.1"/>
    <property type="molecule type" value="Genomic_DNA"/>
</dbReference>
<reference evidence="3 4" key="1">
    <citation type="journal article" date="2010" name="Nat. Biotechnol.">
        <title>Genome sequence of the model mushroom Schizophyllum commune.</title>
        <authorList>
            <person name="Ohm R.A."/>
            <person name="de Jong J.F."/>
            <person name="Lugones L.G."/>
            <person name="Aerts A."/>
            <person name="Kothe E."/>
            <person name="Stajich J.E."/>
            <person name="de Vries R.P."/>
            <person name="Record E."/>
            <person name="Levasseur A."/>
            <person name="Baker S.E."/>
            <person name="Bartholomew K.A."/>
            <person name="Coutinho P.M."/>
            <person name="Erdmann S."/>
            <person name="Fowler T.J."/>
            <person name="Gathman A.C."/>
            <person name="Lombard V."/>
            <person name="Henrissat B."/>
            <person name="Knabe N."/>
            <person name="Kuees U."/>
            <person name="Lilly W.W."/>
            <person name="Lindquist E."/>
            <person name="Lucas S."/>
            <person name="Magnuson J.K."/>
            <person name="Piumi F."/>
            <person name="Raudaskoski M."/>
            <person name="Salamov A."/>
            <person name="Schmutz J."/>
            <person name="Schwarze F.W.M.R."/>
            <person name="vanKuyk P.A."/>
            <person name="Horton J.S."/>
            <person name="Grigoriev I.V."/>
            <person name="Woesten H.A.B."/>
        </authorList>
    </citation>
    <scope>NUCLEOTIDE SEQUENCE [LARGE SCALE GENOMIC DNA]</scope>
    <source>
        <strain evidence="4">H4-8 / FGSC 9210</strain>
    </source>
</reference>
<keyword evidence="4" id="KW-1185">Reference proteome</keyword>
<evidence type="ECO:0000259" key="2">
    <source>
        <dbReference type="Pfam" id="PF21762"/>
    </source>
</evidence>
<dbReference type="InterPro" id="IPR012337">
    <property type="entry name" value="RNaseH-like_sf"/>
</dbReference>
<dbReference type="InterPro" id="IPR040151">
    <property type="entry name" value="Gfd2/YDR514C-like"/>
</dbReference>
<gene>
    <name evidence="3" type="ORF">SCHCODRAFT_71822</name>
</gene>
<dbReference type="Proteomes" id="UP000007431">
    <property type="component" value="Unassembled WGS sequence"/>
</dbReference>
<dbReference type="SUPFAM" id="SSF53098">
    <property type="entry name" value="Ribonuclease H-like"/>
    <property type="match status" value="1"/>
</dbReference>
<dbReference type="Pfam" id="PF21762">
    <property type="entry name" value="DEDDh_C"/>
    <property type="match status" value="1"/>
</dbReference>
<dbReference type="VEuPathDB" id="FungiDB:SCHCODRAFT_02621935"/>
<organism evidence="4">
    <name type="scientific">Schizophyllum commune (strain H4-8 / FGSC 9210)</name>
    <name type="common">Split gill fungus</name>
    <dbReference type="NCBI Taxonomy" id="578458"/>
    <lineage>
        <taxon>Eukaryota</taxon>
        <taxon>Fungi</taxon>
        <taxon>Dikarya</taxon>
        <taxon>Basidiomycota</taxon>
        <taxon>Agaricomycotina</taxon>
        <taxon>Agaricomycetes</taxon>
        <taxon>Agaricomycetidae</taxon>
        <taxon>Agaricales</taxon>
        <taxon>Schizophyllaceae</taxon>
        <taxon>Schizophyllum</taxon>
    </lineage>
</organism>
<feature type="region of interest" description="Disordered" evidence="1">
    <location>
        <begin position="398"/>
        <end position="419"/>
    </location>
</feature>
<name>D8PPW9_SCHCM</name>
<protein>
    <recommendedName>
        <fullName evidence="2">Gfd2/YDR514C-like C-terminal domain-containing protein</fullName>
    </recommendedName>
</protein>
<dbReference type="PANTHER" id="PTHR28083:SF1">
    <property type="entry name" value="GOOD FOR FULL DBP5 ACTIVITY PROTEIN 2"/>
    <property type="match status" value="1"/>
</dbReference>
<dbReference type="eggNOG" id="ENOG502QTQR">
    <property type="taxonomic scope" value="Eukaryota"/>
</dbReference>
<dbReference type="HOGENOM" id="CLU_046155_0_0_1"/>
<evidence type="ECO:0000313" key="4">
    <source>
        <dbReference type="Proteomes" id="UP000007431"/>
    </source>
</evidence>
<dbReference type="STRING" id="578458.D8PPW9"/>
<dbReference type="InterPro" id="IPR048519">
    <property type="entry name" value="Gfd2/YDR514C-like_C"/>
</dbReference>
<evidence type="ECO:0000313" key="3">
    <source>
        <dbReference type="EMBL" id="EFJ01649.1"/>
    </source>
</evidence>
<proteinExistence type="predicted"/>
<dbReference type="InParanoid" id="D8PPW9"/>
<dbReference type="PANTHER" id="PTHR28083">
    <property type="entry name" value="GOOD FOR FULL DBP5 ACTIVITY PROTEIN 2"/>
    <property type="match status" value="1"/>
</dbReference>
<evidence type="ECO:0000256" key="1">
    <source>
        <dbReference type="SAM" id="MobiDB-lite"/>
    </source>
</evidence>
<dbReference type="OrthoDB" id="5953249at2759"/>
<dbReference type="RefSeq" id="XP_003036551.1">
    <property type="nucleotide sequence ID" value="XM_003036505.1"/>
</dbReference>
<dbReference type="GeneID" id="9585916"/>
<feature type="region of interest" description="Disordered" evidence="1">
    <location>
        <begin position="353"/>
        <end position="372"/>
    </location>
</feature>